<dbReference type="Proteomes" id="UP001159405">
    <property type="component" value="Unassembled WGS sequence"/>
</dbReference>
<protein>
    <submittedName>
        <fullName evidence="3">Uncharacterized protein</fullName>
    </submittedName>
</protein>
<dbReference type="InterPro" id="IPR058913">
    <property type="entry name" value="Integrase_dom_put"/>
</dbReference>
<reference evidence="3 4" key="1">
    <citation type="submission" date="2022-05" db="EMBL/GenBank/DDBJ databases">
        <authorList>
            <consortium name="Genoscope - CEA"/>
            <person name="William W."/>
        </authorList>
    </citation>
    <scope>NUCLEOTIDE SEQUENCE [LARGE SCALE GENOMIC DNA]</scope>
</reference>
<sequence>MAEVVSQRIPNELTRLYAAGNEVANRAVVTSDDIQYFINCLEHFHRHLLRLSESGFVTAHSVRILQDALSGLRDSGMPEDLIPAPDSNMHLYREKPLGRPKYFLSRDQLEFLLSLGFNKTQLSEMLGMSARTIQRRMAEYGLSSNNYSDLSEEELDRMVTEIKEQFPRAGYRQVLAILKSHGAFVREHELRDSVQRCDPLGTSLRWFATIERRQYSVRGPLELWHMDGNHKLIRWRMVLHGAIDGYSLFLPHVNRHLDIWKGGWNNHSMRTAGSLSPLQQFISGMLQLRGSGLEVAKEMFCQLDEAKVSSYGIDWDGPIPNESSPSDDFELVEIPNIEVNVREEQQQQLSLLVDPLSESDCYGIDLYIQARNVLHSLT</sequence>
<feature type="domain" description="Integrase core" evidence="2">
    <location>
        <begin position="248"/>
        <end position="290"/>
    </location>
</feature>
<dbReference type="EMBL" id="CALNXK010000078">
    <property type="protein sequence ID" value="CAH3146116.1"/>
    <property type="molecule type" value="Genomic_DNA"/>
</dbReference>
<organism evidence="3 4">
    <name type="scientific">Porites lobata</name>
    <dbReference type="NCBI Taxonomy" id="104759"/>
    <lineage>
        <taxon>Eukaryota</taxon>
        <taxon>Metazoa</taxon>
        <taxon>Cnidaria</taxon>
        <taxon>Anthozoa</taxon>
        <taxon>Hexacorallia</taxon>
        <taxon>Scleractinia</taxon>
        <taxon>Fungiina</taxon>
        <taxon>Poritidae</taxon>
        <taxon>Porites</taxon>
    </lineage>
</organism>
<gene>
    <name evidence="3" type="ORF">PLOB_00044978</name>
</gene>
<name>A0ABN8PN71_9CNID</name>
<keyword evidence="4" id="KW-1185">Reference proteome</keyword>
<evidence type="ECO:0000313" key="3">
    <source>
        <dbReference type="EMBL" id="CAH3146116.1"/>
    </source>
</evidence>
<proteinExistence type="predicted"/>
<evidence type="ECO:0000259" key="2">
    <source>
        <dbReference type="Pfam" id="PF24764"/>
    </source>
</evidence>
<accession>A0ABN8PN71</accession>
<feature type="domain" description="DNA binding HTH" evidence="1">
    <location>
        <begin position="114"/>
        <end position="140"/>
    </location>
</feature>
<dbReference type="InterPro" id="IPR002197">
    <property type="entry name" value="HTH_Fis"/>
</dbReference>
<dbReference type="PANTHER" id="PTHR46791">
    <property type="entry name" value="EXPRESSED PROTEIN"/>
    <property type="match status" value="1"/>
</dbReference>
<evidence type="ECO:0000259" key="1">
    <source>
        <dbReference type="Pfam" id="PF02954"/>
    </source>
</evidence>
<dbReference type="Pfam" id="PF24764">
    <property type="entry name" value="rva_4"/>
    <property type="match status" value="2"/>
</dbReference>
<dbReference type="Pfam" id="PF02954">
    <property type="entry name" value="HTH_8"/>
    <property type="match status" value="1"/>
</dbReference>
<comment type="caution">
    <text evidence="3">The sequence shown here is derived from an EMBL/GenBank/DDBJ whole genome shotgun (WGS) entry which is preliminary data.</text>
</comment>
<dbReference type="PANTHER" id="PTHR46791:SF5">
    <property type="entry name" value="CLR5 DOMAIN-CONTAINING PROTEIN-RELATED"/>
    <property type="match status" value="1"/>
</dbReference>
<feature type="domain" description="Integrase core" evidence="2">
    <location>
        <begin position="215"/>
        <end position="247"/>
    </location>
</feature>
<evidence type="ECO:0000313" key="4">
    <source>
        <dbReference type="Proteomes" id="UP001159405"/>
    </source>
</evidence>